<dbReference type="SUPFAM" id="SSF82771">
    <property type="entry name" value="GIY-YIG endonuclease"/>
    <property type="match status" value="1"/>
</dbReference>
<dbReference type="GO" id="GO:0009380">
    <property type="term" value="C:excinuclease repair complex"/>
    <property type="evidence" value="ECO:0007669"/>
    <property type="project" value="InterPro"/>
</dbReference>
<comment type="similarity">
    <text evidence="7">Belongs to the UvrC family.</text>
</comment>
<sequence length="612" mass="70004">MKDLIHVLQNLPNKPGIYQYYDTSHRLLYVGKAKNLKKRVKSYFALSQTLESHTPIPNPKTSQRIQLMVRQIGRLEIIIVDSEQDALILENSLIKQLKPKYNVLSRDDKTYPYIALDCSDDFPTLQIVRQITKGKNILYFGPYPSGCRDILESVYELFKLVQKKSCLKGKKACLFHQINRCYAPCEGKISKQEYAQIIQSVIATLKSPQKLLALLHQKMLELSESMRFEEALIYRERIKKLSNLQSFSLIDLAKDTNLDVYGLYYEQRKAILLVLFVREGRIVSCLSDTLFFDYDFIPSEIYTQVILNRYAQKLPLLPKEIVLPSLEGLEIEALSEFLTQRQGSKISIIAPQKGEKLKLIQLAQKNAKEILHQTSQSAHSEESILANLKELLALQSTPFRIEVFDTSHHGGEHCVGGMIVYENGDFDKNSYRRYKLQGSDEYAQMKEMLVRRAQDFGDYPAPNLWLIDGGVAQVRLAREILDSAGVYVDVVGIAKQKIDSKAYRAKGNARDSIYTAHDVFALEPSDKRLQFLQKLRDEAHRYVITYHRQKKKSALTAYNELTQKGLSEAKIKKLLALMGSYGAIKDLDKEALEELLKSKKAATKQTMIKATE</sequence>
<dbReference type="GO" id="GO:0006289">
    <property type="term" value="P:nucleotide-excision repair"/>
    <property type="evidence" value="ECO:0007669"/>
    <property type="project" value="UniProtKB-UniRule"/>
</dbReference>
<dbReference type="Pfam" id="PF02151">
    <property type="entry name" value="UVR"/>
    <property type="match status" value="1"/>
</dbReference>
<name>A0A2X3B4K7_9HELI</name>
<dbReference type="PROSITE" id="PS50165">
    <property type="entry name" value="UVRC"/>
    <property type="match status" value="1"/>
</dbReference>
<feature type="domain" description="UvrC family homology region profile" evidence="10">
    <location>
        <begin position="260"/>
        <end position="481"/>
    </location>
</feature>
<evidence type="ECO:0000259" key="8">
    <source>
        <dbReference type="PROSITE" id="PS50151"/>
    </source>
</evidence>
<keyword evidence="5 7" id="KW-0234">DNA repair</keyword>
<dbReference type="GO" id="GO:0003677">
    <property type="term" value="F:DNA binding"/>
    <property type="evidence" value="ECO:0007669"/>
    <property type="project" value="UniProtKB-UniRule"/>
</dbReference>
<dbReference type="InterPro" id="IPR001943">
    <property type="entry name" value="UVR_dom"/>
</dbReference>
<dbReference type="PANTHER" id="PTHR30562:SF1">
    <property type="entry name" value="UVRABC SYSTEM PROTEIN C"/>
    <property type="match status" value="1"/>
</dbReference>
<evidence type="ECO:0000256" key="2">
    <source>
        <dbReference type="ARBA" id="ARBA00022763"/>
    </source>
</evidence>
<evidence type="ECO:0000256" key="1">
    <source>
        <dbReference type="ARBA" id="ARBA00022490"/>
    </source>
</evidence>
<dbReference type="InterPro" id="IPR036876">
    <property type="entry name" value="UVR_dom_sf"/>
</dbReference>
<dbReference type="RefSeq" id="WP_112058670.1">
    <property type="nucleotide sequence ID" value="NZ_UAWL01000006.1"/>
</dbReference>
<reference evidence="11 12" key="1">
    <citation type="submission" date="2018-06" db="EMBL/GenBank/DDBJ databases">
        <authorList>
            <consortium name="Pathogen Informatics"/>
            <person name="Doyle S."/>
        </authorList>
    </citation>
    <scope>NUCLEOTIDE SEQUENCE [LARGE SCALE GENOMIC DNA]</scope>
    <source>
        <strain evidence="11 12">NCTC13102</strain>
    </source>
</reference>
<dbReference type="NCBIfam" id="TIGR00194">
    <property type="entry name" value="uvrC"/>
    <property type="match status" value="1"/>
</dbReference>
<keyword evidence="3 7" id="KW-0228">DNA excision</keyword>
<evidence type="ECO:0000259" key="10">
    <source>
        <dbReference type="PROSITE" id="PS50165"/>
    </source>
</evidence>
<comment type="subunit">
    <text evidence="7">Interacts with UvrB in an incision complex.</text>
</comment>
<protein>
    <recommendedName>
        <fullName evidence="7">UvrABC system protein C</fullName>
        <shortName evidence="7">Protein UvrC</shortName>
    </recommendedName>
    <alternativeName>
        <fullName evidence="7">Excinuclease ABC subunit C</fullName>
    </alternativeName>
</protein>
<dbReference type="GO" id="GO:0009432">
    <property type="term" value="P:SOS response"/>
    <property type="evidence" value="ECO:0007669"/>
    <property type="project" value="UniProtKB-UniRule"/>
</dbReference>
<dbReference type="PROSITE" id="PS50164">
    <property type="entry name" value="GIY_YIG"/>
    <property type="match status" value="1"/>
</dbReference>
<evidence type="ECO:0000313" key="11">
    <source>
        <dbReference type="EMBL" id="SQB98732.1"/>
    </source>
</evidence>
<evidence type="ECO:0000256" key="4">
    <source>
        <dbReference type="ARBA" id="ARBA00022881"/>
    </source>
</evidence>
<dbReference type="InterPro" id="IPR047296">
    <property type="entry name" value="GIY-YIG_UvrC_Cho"/>
</dbReference>
<dbReference type="Pfam" id="PF01541">
    <property type="entry name" value="GIY-YIG"/>
    <property type="match status" value="1"/>
</dbReference>
<dbReference type="GO" id="GO:0005737">
    <property type="term" value="C:cytoplasm"/>
    <property type="evidence" value="ECO:0007669"/>
    <property type="project" value="UniProtKB-SubCell"/>
</dbReference>
<evidence type="ECO:0000313" key="12">
    <source>
        <dbReference type="Proteomes" id="UP000250166"/>
    </source>
</evidence>
<dbReference type="EMBL" id="UAWL01000006">
    <property type="protein sequence ID" value="SQB98732.1"/>
    <property type="molecule type" value="Genomic_DNA"/>
</dbReference>
<dbReference type="FunFam" id="3.40.1440.10:FF:000001">
    <property type="entry name" value="UvrABC system protein C"/>
    <property type="match status" value="1"/>
</dbReference>
<dbReference type="InterPro" id="IPR035901">
    <property type="entry name" value="GIY-YIG_endonuc_sf"/>
</dbReference>
<dbReference type="SUPFAM" id="SSF46600">
    <property type="entry name" value="C-terminal UvrC-binding domain of UvrB"/>
    <property type="match status" value="1"/>
</dbReference>
<dbReference type="PANTHER" id="PTHR30562">
    <property type="entry name" value="UVRC/OXIDOREDUCTASE"/>
    <property type="match status" value="1"/>
</dbReference>
<comment type="function">
    <text evidence="7">The UvrABC repair system catalyzes the recognition and processing of DNA lesions. UvrC both incises the 5' and 3' sides of the lesion. The N-terminal half is responsible for the 3' incision and the C-terminal half is responsible for the 5' incision.</text>
</comment>
<dbReference type="InterPro" id="IPR001162">
    <property type="entry name" value="UvrC_RNase_H_dom"/>
</dbReference>
<accession>A0A2X3B4K7</accession>
<evidence type="ECO:0000256" key="5">
    <source>
        <dbReference type="ARBA" id="ARBA00023204"/>
    </source>
</evidence>
<evidence type="ECO:0000256" key="3">
    <source>
        <dbReference type="ARBA" id="ARBA00022769"/>
    </source>
</evidence>
<evidence type="ECO:0000259" key="9">
    <source>
        <dbReference type="PROSITE" id="PS50164"/>
    </source>
</evidence>
<dbReference type="Proteomes" id="UP000250166">
    <property type="component" value="Unassembled WGS sequence"/>
</dbReference>
<dbReference type="PROSITE" id="PS50151">
    <property type="entry name" value="UVR"/>
    <property type="match status" value="1"/>
</dbReference>
<keyword evidence="2 7" id="KW-0227">DNA damage</keyword>
<dbReference type="Pfam" id="PF08459">
    <property type="entry name" value="UvrC_RNaseH_dom"/>
    <property type="match status" value="1"/>
</dbReference>
<keyword evidence="1 7" id="KW-0963">Cytoplasm</keyword>
<comment type="subcellular location">
    <subcellularLocation>
        <location evidence="7">Cytoplasm</location>
    </subcellularLocation>
</comment>
<dbReference type="InterPro" id="IPR004791">
    <property type="entry name" value="UvrC"/>
</dbReference>
<gene>
    <name evidence="7 11" type="primary">uvrC</name>
    <name evidence="11" type="ORF">NCTC13102_01199</name>
</gene>
<dbReference type="InterPro" id="IPR050066">
    <property type="entry name" value="UvrABC_protein_C"/>
</dbReference>
<dbReference type="GO" id="GO:0009381">
    <property type="term" value="F:excinuclease ABC activity"/>
    <property type="evidence" value="ECO:0007669"/>
    <property type="project" value="UniProtKB-UniRule"/>
</dbReference>
<organism evidence="11 12">
    <name type="scientific">Helicobacter fennelliae</name>
    <dbReference type="NCBI Taxonomy" id="215"/>
    <lineage>
        <taxon>Bacteria</taxon>
        <taxon>Pseudomonadati</taxon>
        <taxon>Campylobacterota</taxon>
        <taxon>Epsilonproteobacteria</taxon>
        <taxon>Campylobacterales</taxon>
        <taxon>Helicobacteraceae</taxon>
        <taxon>Helicobacter</taxon>
    </lineage>
</organism>
<keyword evidence="6 7" id="KW-0742">SOS response</keyword>
<proteinExistence type="inferred from homology"/>
<dbReference type="AlphaFoldDB" id="A0A2X3B4K7"/>
<dbReference type="CDD" id="cd10434">
    <property type="entry name" value="GIY-YIG_UvrC_Cho"/>
    <property type="match status" value="1"/>
</dbReference>
<dbReference type="HAMAP" id="MF_00203">
    <property type="entry name" value="UvrC"/>
    <property type="match status" value="1"/>
</dbReference>
<feature type="domain" description="GIY-YIG" evidence="9">
    <location>
        <begin position="13"/>
        <end position="103"/>
    </location>
</feature>
<dbReference type="Gene3D" id="3.40.1440.10">
    <property type="entry name" value="GIY-YIG endonuclease"/>
    <property type="match status" value="1"/>
</dbReference>
<feature type="domain" description="UVR" evidence="8">
    <location>
        <begin position="209"/>
        <end position="244"/>
    </location>
</feature>
<dbReference type="Pfam" id="PF22920">
    <property type="entry name" value="UvrC_RNaseH"/>
    <property type="match status" value="1"/>
</dbReference>
<keyword evidence="4 7" id="KW-0267">Excision nuclease</keyword>
<dbReference type="InterPro" id="IPR000305">
    <property type="entry name" value="GIY-YIG_endonuc"/>
</dbReference>
<dbReference type="Gene3D" id="3.30.420.340">
    <property type="entry name" value="UvrC, RNAse H endonuclease domain"/>
    <property type="match status" value="1"/>
</dbReference>
<dbReference type="SMART" id="SM00465">
    <property type="entry name" value="GIYc"/>
    <property type="match status" value="1"/>
</dbReference>
<evidence type="ECO:0000256" key="6">
    <source>
        <dbReference type="ARBA" id="ARBA00023236"/>
    </source>
</evidence>
<evidence type="ECO:0000256" key="7">
    <source>
        <dbReference type="HAMAP-Rule" id="MF_00203"/>
    </source>
</evidence>
<dbReference type="InterPro" id="IPR038476">
    <property type="entry name" value="UvrC_RNase_H_dom_sf"/>
</dbReference>